<reference evidence="2 3" key="1">
    <citation type="journal article" date="2023" name="Plants (Basel)">
        <title>Bridging the Gap: Combining Genomics and Transcriptomics Approaches to Understand Stylosanthes scabra, an Orphan Legume from the Brazilian Caatinga.</title>
        <authorList>
            <person name="Ferreira-Neto J.R.C."/>
            <person name="da Silva M.D."/>
            <person name="Binneck E."/>
            <person name="de Melo N.F."/>
            <person name="da Silva R.H."/>
            <person name="de Melo A.L.T.M."/>
            <person name="Pandolfi V."/>
            <person name="Bustamante F.O."/>
            <person name="Brasileiro-Vidal A.C."/>
            <person name="Benko-Iseppon A.M."/>
        </authorList>
    </citation>
    <scope>NUCLEOTIDE SEQUENCE [LARGE SCALE GENOMIC DNA]</scope>
    <source>
        <tissue evidence="2">Leaves</tissue>
    </source>
</reference>
<dbReference type="Pfam" id="PF10440">
    <property type="entry name" value="WIYLD"/>
    <property type="match status" value="1"/>
</dbReference>
<keyword evidence="3" id="KW-1185">Reference proteome</keyword>
<dbReference type="InterPro" id="IPR018848">
    <property type="entry name" value="WIYLD_domain"/>
</dbReference>
<feature type="non-terminal residue" evidence="2">
    <location>
        <position position="1"/>
    </location>
</feature>
<dbReference type="EMBL" id="JASCZI010151257">
    <property type="protein sequence ID" value="MED6171443.1"/>
    <property type="molecule type" value="Genomic_DNA"/>
</dbReference>
<proteinExistence type="predicted"/>
<evidence type="ECO:0000313" key="2">
    <source>
        <dbReference type="EMBL" id="MED6171443.1"/>
    </source>
</evidence>
<gene>
    <name evidence="2" type="ORF">PIB30_040823</name>
</gene>
<organism evidence="2 3">
    <name type="scientific">Stylosanthes scabra</name>
    <dbReference type="NCBI Taxonomy" id="79078"/>
    <lineage>
        <taxon>Eukaryota</taxon>
        <taxon>Viridiplantae</taxon>
        <taxon>Streptophyta</taxon>
        <taxon>Embryophyta</taxon>
        <taxon>Tracheophyta</taxon>
        <taxon>Spermatophyta</taxon>
        <taxon>Magnoliopsida</taxon>
        <taxon>eudicotyledons</taxon>
        <taxon>Gunneridae</taxon>
        <taxon>Pentapetalae</taxon>
        <taxon>rosids</taxon>
        <taxon>fabids</taxon>
        <taxon>Fabales</taxon>
        <taxon>Fabaceae</taxon>
        <taxon>Papilionoideae</taxon>
        <taxon>50 kb inversion clade</taxon>
        <taxon>dalbergioids sensu lato</taxon>
        <taxon>Dalbergieae</taxon>
        <taxon>Pterocarpus clade</taxon>
        <taxon>Stylosanthes</taxon>
    </lineage>
</organism>
<dbReference type="PANTHER" id="PTHR46450">
    <property type="entry name" value="INACTIVE HISTONE-LYSINE N-METHYLTRANSFERASE SUVR1-RELATED"/>
    <property type="match status" value="1"/>
</dbReference>
<name>A0ABU6VGU8_9FABA</name>
<protein>
    <recommendedName>
        <fullName evidence="1">WIYLD domain-containing protein</fullName>
    </recommendedName>
</protein>
<evidence type="ECO:0000313" key="3">
    <source>
        <dbReference type="Proteomes" id="UP001341840"/>
    </source>
</evidence>
<accession>A0ABU6VGU8</accession>
<dbReference type="InterPro" id="IPR043017">
    <property type="entry name" value="WIYLD_dom_sf"/>
</dbReference>
<comment type="caution">
    <text evidence="2">The sequence shown here is derived from an EMBL/GenBank/DDBJ whole genome shotgun (WGS) entry which is preliminary data.</text>
</comment>
<dbReference type="Proteomes" id="UP001341840">
    <property type="component" value="Unassembled WGS sequence"/>
</dbReference>
<dbReference type="PANTHER" id="PTHR46450:SF24">
    <property type="entry name" value="HISTONE-LYSINE N-METHYLTRANSFERASE SUVR4"/>
    <property type="match status" value="1"/>
</dbReference>
<evidence type="ECO:0000259" key="1">
    <source>
        <dbReference type="Pfam" id="PF10440"/>
    </source>
</evidence>
<dbReference type="Gene3D" id="1.10.8.850">
    <property type="entry name" value="Histone-lysine N methyltransferase , C-terminal domain-like"/>
    <property type="match status" value="1"/>
</dbReference>
<sequence length="61" mass="6994">VDHMAPHPRVAQAFSAMKALGISAEEVKPVLAELYWELIEEDNYRTLVDAYFDFKDDKVPL</sequence>
<feature type="domain" description="WIYLD" evidence="1">
    <location>
        <begin position="9"/>
        <end position="56"/>
    </location>
</feature>